<comment type="caution">
    <text evidence="2">The sequence shown here is derived from an EMBL/GenBank/DDBJ whole genome shotgun (WGS) entry which is preliminary data.</text>
</comment>
<keyword evidence="3" id="KW-1185">Reference proteome</keyword>
<proteinExistence type="predicted"/>
<feature type="compositionally biased region" description="Low complexity" evidence="1">
    <location>
        <begin position="221"/>
        <end position="234"/>
    </location>
</feature>
<dbReference type="OrthoDB" id="5572844at2759"/>
<dbReference type="InterPro" id="IPR018608">
    <property type="entry name" value="Gti1/Pac2"/>
</dbReference>
<dbReference type="PANTHER" id="PTHR28027">
    <property type="entry name" value="TRANSCRIPTIONAL REGULATOR MIT1"/>
    <property type="match status" value="1"/>
</dbReference>
<organism evidence="2 3">
    <name type="scientific">Choanephora cucurbitarum</name>
    <dbReference type="NCBI Taxonomy" id="101091"/>
    <lineage>
        <taxon>Eukaryota</taxon>
        <taxon>Fungi</taxon>
        <taxon>Fungi incertae sedis</taxon>
        <taxon>Mucoromycota</taxon>
        <taxon>Mucoromycotina</taxon>
        <taxon>Mucoromycetes</taxon>
        <taxon>Mucorales</taxon>
        <taxon>Mucorineae</taxon>
        <taxon>Choanephoraceae</taxon>
        <taxon>Choanephoroideae</taxon>
        <taxon>Choanephora</taxon>
    </lineage>
</organism>
<evidence type="ECO:0000313" key="2">
    <source>
        <dbReference type="EMBL" id="OBZ88284.1"/>
    </source>
</evidence>
<name>A0A1C7NLX9_9FUNG</name>
<dbReference type="GO" id="GO:0003677">
    <property type="term" value="F:DNA binding"/>
    <property type="evidence" value="ECO:0007669"/>
    <property type="project" value="TreeGrafter"/>
</dbReference>
<feature type="region of interest" description="Disordered" evidence="1">
    <location>
        <begin position="221"/>
        <end position="242"/>
    </location>
</feature>
<accession>A0A1C7NLX9</accession>
<dbReference type="PANTHER" id="PTHR28027:SF2">
    <property type="entry name" value="TRANSCRIPTIONAL REGULATOR MIT1"/>
    <property type="match status" value="1"/>
</dbReference>
<protein>
    <submittedName>
        <fullName evidence="2">Global transcription regulator sge1</fullName>
    </submittedName>
</protein>
<dbReference type="InParanoid" id="A0A1C7NLX9"/>
<evidence type="ECO:0000256" key="1">
    <source>
        <dbReference type="SAM" id="MobiDB-lite"/>
    </source>
</evidence>
<evidence type="ECO:0000313" key="3">
    <source>
        <dbReference type="Proteomes" id="UP000093000"/>
    </source>
</evidence>
<dbReference type="Pfam" id="PF09729">
    <property type="entry name" value="Gti1_Pac2"/>
    <property type="match status" value="1"/>
</dbReference>
<reference evidence="2 3" key="1">
    <citation type="submission" date="2016-03" db="EMBL/GenBank/DDBJ databases">
        <title>Choanephora cucurbitarum.</title>
        <authorList>
            <person name="Min B."/>
            <person name="Park H."/>
            <person name="Park J.-H."/>
            <person name="Shin H.-D."/>
            <person name="Choi I.-G."/>
        </authorList>
    </citation>
    <scope>NUCLEOTIDE SEQUENCE [LARGE SCALE GENOMIC DNA]</scope>
    <source>
        <strain evidence="2 3">KUS-F28377</strain>
    </source>
</reference>
<dbReference type="AlphaFoldDB" id="A0A1C7NLX9"/>
<sequence length="354" mass="40822">MPINETFNGFIETTTDALLIFEACRRGILPKISRRLQDRERGAIRSGTIYVFDEKESGIRRWTDGLVWSPSRILANFLIYRELDGRESLHQKQHMETSVSYMANYYTPTSIYDPISEDLEDQLSSEERDRERNLVGSLTDTYKFKKGGLIKKTISIHLNGSIQHLISYYTKSDVLESKLSTPSSIPEISSLQIAPDLLLKQSFRVPPSVEFAELILKRPSLSPSSTVSSSTSSSNQTYYRKPYGTVKPGAPYSLHEGYRRRYPKQLPYDTYYSLPIDHSRRLSLESNVNKRQMRLLDDNSEESIRRRSSFMTHPVFDSSSNGHDTMHLQYNERNEDREAAHLSIRHHSFSGYVN</sequence>
<dbReference type="EMBL" id="LUGH01000162">
    <property type="protein sequence ID" value="OBZ88284.1"/>
    <property type="molecule type" value="Genomic_DNA"/>
</dbReference>
<gene>
    <name evidence="2" type="primary">sge1_0</name>
    <name evidence="2" type="ORF">A0J61_03673</name>
</gene>
<dbReference type="Proteomes" id="UP000093000">
    <property type="component" value="Unassembled WGS sequence"/>
</dbReference>